<dbReference type="AlphaFoldDB" id="A0A9X1ICI3"/>
<reference evidence="3" key="1">
    <citation type="submission" date="2021-10" db="EMBL/GenBank/DDBJ databases">
        <title>Roseicella aerolatum sp. nov., isolated from aerosols of e-waste dismantling site.</title>
        <authorList>
            <person name="Qin T."/>
        </authorList>
    </citation>
    <scope>NUCLEOTIDE SEQUENCE</scope>
    <source>
        <strain evidence="3">GB24</strain>
    </source>
</reference>
<organism evidence="3 4">
    <name type="scientific">Roseicella aerolata</name>
    <dbReference type="NCBI Taxonomy" id="2883479"/>
    <lineage>
        <taxon>Bacteria</taxon>
        <taxon>Pseudomonadati</taxon>
        <taxon>Pseudomonadota</taxon>
        <taxon>Alphaproteobacteria</taxon>
        <taxon>Acetobacterales</taxon>
        <taxon>Roseomonadaceae</taxon>
        <taxon>Roseicella</taxon>
    </lineage>
</organism>
<dbReference type="InterPro" id="IPR005064">
    <property type="entry name" value="BUG"/>
</dbReference>
<gene>
    <name evidence="3" type="ORF">LHA35_09740</name>
</gene>
<dbReference type="Proteomes" id="UP001139311">
    <property type="component" value="Unassembled WGS sequence"/>
</dbReference>
<dbReference type="CDD" id="cd13578">
    <property type="entry name" value="PBP2_Bug27"/>
    <property type="match status" value="1"/>
</dbReference>
<dbReference type="Gene3D" id="3.40.190.150">
    <property type="entry name" value="Bordetella uptake gene, domain 1"/>
    <property type="match status" value="1"/>
</dbReference>
<keyword evidence="2" id="KW-0732">Signal</keyword>
<comment type="similarity">
    <text evidence="1">Belongs to the UPF0065 (bug) family.</text>
</comment>
<dbReference type="Pfam" id="PF03401">
    <property type="entry name" value="TctC"/>
    <property type="match status" value="1"/>
</dbReference>
<proteinExistence type="inferred from homology"/>
<dbReference type="PANTHER" id="PTHR42928">
    <property type="entry name" value="TRICARBOXYLATE-BINDING PROTEIN"/>
    <property type="match status" value="1"/>
</dbReference>
<sequence length="321" mass="33691">MRRRLVLGSIAGLLLARAARAQGWAPERPLRLVVPFAAGGSTDVTARLVAQALGDRLGQPVVVENRPGAGGNIGAEAVVRAAPDGHTLLMGVSGILAANRALYRSLPFDTLRDFAPISQVAVIPNLIVVHPDLPARDIAGLIDHAKRNPGKVFYGSAGSGTSLHLAAALFAARAGVEMVHVPYRGGAPAATDLIAGKIQMLASPMVEVIGAVRAGQLRPLAVTTAKRSALLPEVPTVGETLPGFEIPLWNGILAPAGTPPEAIARLSAEIRAALQSEELRRRLLEQGSEPLPSRPEEFADYLRAEIPRWAEIVRISGATAD</sequence>
<dbReference type="SUPFAM" id="SSF53850">
    <property type="entry name" value="Periplasmic binding protein-like II"/>
    <property type="match status" value="1"/>
</dbReference>
<dbReference type="PANTHER" id="PTHR42928:SF5">
    <property type="entry name" value="BLR1237 PROTEIN"/>
    <property type="match status" value="1"/>
</dbReference>
<evidence type="ECO:0000256" key="2">
    <source>
        <dbReference type="SAM" id="SignalP"/>
    </source>
</evidence>
<dbReference type="RefSeq" id="WP_226607642.1">
    <property type="nucleotide sequence ID" value="NZ_JAJAQI010000012.1"/>
</dbReference>
<evidence type="ECO:0000313" key="4">
    <source>
        <dbReference type="Proteomes" id="UP001139311"/>
    </source>
</evidence>
<name>A0A9X1ICI3_9PROT</name>
<keyword evidence="4" id="KW-1185">Reference proteome</keyword>
<dbReference type="EMBL" id="JAJAQI010000012">
    <property type="protein sequence ID" value="MCB4822012.1"/>
    <property type="molecule type" value="Genomic_DNA"/>
</dbReference>
<evidence type="ECO:0000313" key="3">
    <source>
        <dbReference type="EMBL" id="MCB4822012.1"/>
    </source>
</evidence>
<dbReference type="Gene3D" id="3.40.190.10">
    <property type="entry name" value="Periplasmic binding protein-like II"/>
    <property type="match status" value="1"/>
</dbReference>
<feature type="signal peptide" evidence="2">
    <location>
        <begin position="1"/>
        <end position="21"/>
    </location>
</feature>
<feature type="chain" id="PRO_5040995091" evidence="2">
    <location>
        <begin position="22"/>
        <end position="321"/>
    </location>
</feature>
<accession>A0A9X1ICI3</accession>
<evidence type="ECO:0000256" key="1">
    <source>
        <dbReference type="ARBA" id="ARBA00006987"/>
    </source>
</evidence>
<comment type="caution">
    <text evidence="3">The sequence shown here is derived from an EMBL/GenBank/DDBJ whole genome shotgun (WGS) entry which is preliminary data.</text>
</comment>
<protein>
    <submittedName>
        <fullName evidence="3">Tripartite tricarboxylate transporter substrate binding protein</fullName>
    </submittedName>
</protein>
<dbReference type="InterPro" id="IPR042100">
    <property type="entry name" value="Bug_dom1"/>
</dbReference>
<dbReference type="PIRSF" id="PIRSF017082">
    <property type="entry name" value="YflP"/>
    <property type="match status" value="1"/>
</dbReference>